<accession>A0A812C5R0</accession>
<dbReference type="AlphaFoldDB" id="A0A812C5R0"/>
<evidence type="ECO:0000256" key="4">
    <source>
        <dbReference type="SAM" id="MobiDB-lite"/>
    </source>
</evidence>
<dbReference type="PANTHER" id="PTHR24652">
    <property type="entry name" value="LOW-DENSITY LIPOPROTEIN RECEPTOR CLASS A DOMAIN-CONTAINING PROTEIN 2"/>
    <property type="match status" value="1"/>
</dbReference>
<feature type="transmembrane region" description="Helical" evidence="5">
    <location>
        <begin position="442"/>
        <end position="467"/>
    </location>
</feature>
<dbReference type="Proteomes" id="UP000597762">
    <property type="component" value="Unassembled WGS sequence"/>
</dbReference>
<dbReference type="EMBL" id="CAHIKZ030001383">
    <property type="protein sequence ID" value="CAE1262162.1"/>
    <property type="molecule type" value="Genomic_DNA"/>
</dbReference>
<name>A0A812C5R0_ACAPH</name>
<protein>
    <recommendedName>
        <fullName evidence="9">CUB domain-containing protein</fullName>
    </recommendedName>
</protein>
<dbReference type="CDD" id="cd00112">
    <property type="entry name" value="LDLa"/>
    <property type="match status" value="1"/>
</dbReference>
<evidence type="ECO:0000256" key="5">
    <source>
        <dbReference type="SAM" id="Phobius"/>
    </source>
</evidence>
<feature type="chain" id="PRO_5032288183" description="CUB domain-containing protein" evidence="6">
    <location>
        <begin position="26"/>
        <end position="596"/>
    </location>
</feature>
<reference evidence="7" key="1">
    <citation type="submission" date="2021-01" db="EMBL/GenBank/DDBJ databases">
        <authorList>
            <person name="Li R."/>
            <person name="Bekaert M."/>
        </authorList>
    </citation>
    <scope>NUCLEOTIDE SEQUENCE</scope>
    <source>
        <strain evidence="7">Farmed</strain>
    </source>
</reference>
<dbReference type="InterPro" id="IPR023415">
    <property type="entry name" value="LDLR_class-A_CS"/>
</dbReference>
<evidence type="ECO:0000256" key="6">
    <source>
        <dbReference type="SAM" id="SignalP"/>
    </source>
</evidence>
<comment type="caution">
    <text evidence="3">Lacks conserved residue(s) required for the propagation of feature annotation.</text>
</comment>
<evidence type="ECO:0000256" key="1">
    <source>
        <dbReference type="ARBA" id="ARBA00023157"/>
    </source>
</evidence>
<keyword evidence="5" id="KW-0812">Transmembrane</keyword>
<feature type="signal peptide" evidence="6">
    <location>
        <begin position="1"/>
        <end position="25"/>
    </location>
</feature>
<dbReference type="SUPFAM" id="SSF57424">
    <property type="entry name" value="LDL receptor-like module"/>
    <property type="match status" value="1"/>
</dbReference>
<evidence type="ECO:0000256" key="2">
    <source>
        <dbReference type="ARBA" id="ARBA00023180"/>
    </source>
</evidence>
<feature type="compositionally biased region" description="Polar residues" evidence="4">
    <location>
        <begin position="568"/>
        <end position="590"/>
    </location>
</feature>
<dbReference type="PROSITE" id="PS50068">
    <property type="entry name" value="LDLRA_2"/>
    <property type="match status" value="1"/>
</dbReference>
<comment type="caution">
    <text evidence="7">The sequence shown here is derived from an EMBL/GenBank/DDBJ whole genome shotgun (WGS) entry which is preliminary data.</text>
</comment>
<dbReference type="PANTHER" id="PTHR24652:SF67">
    <property type="entry name" value="LOW-DENSITY LIPOPROTEIN RECEPTOR CLASS A DOMAIN-CONTAINING PROTEIN 2"/>
    <property type="match status" value="1"/>
</dbReference>
<dbReference type="PROSITE" id="PS01209">
    <property type="entry name" value="LDLRA_1"/>
    <property type="match status" value="1"/>
</dbReference>
<feature type="region of interest" description="Disordered" evidence="4">
    <location>
        <begin position="568"/>
        <end position="596"/>
    </location>
</feature>
<proteinExistence type="predicted"/>
<dbReference type="SMART" id="SM00192">
    <property type="entry name" value="LDLa"/>
    <property type="match status" value="1"/>
</dbReference>
<dbReference type="OrthoDB" id="19606at2759"/>
<dbReference type="FunFam" id="4.10.400.10:FF:000065">
    <property type="entry name" value="Transmembrane protease serine 7"/>
    <property type="match status" value="1"/>
</dbReference>
<evidence type="ECO:0008006" key="9">
    <source>
        <dbReference type="Google" id="ProtNLM"/>
    </source>
</evidence>
<evidence type="ECO:0000313" key="8">
    <source>
        <dbReference type="Proteomes" id="UP000597762"/>
    </source>
</evidence>
<feature type="disulfide bond" evidence="3">
    <location>
        <begin position="398"/>
        <end position="416"/>
    </location>
</feature>
<dbReference type="InterPro" id="IPR036055">
    <property type="entry name" value="LDL_receptor-like_sf"/>
</dbReference>
<dbReference type="Gene3D" id="4.10.400.10">
    <property type="entry name" value="Low-density Lipoprotein Receptor"/>
    <property type="match status" value="1"/>
</dbReference>
<gene>
    <name evidence="7" type="ORF">SPHA_33079</name>
</gene>
<evidence type="ECO:0000313" key="7">
    <source>
        <dbReference type="EMBL" id="CAE1262162.1"/>
    </source>
</evidence>
<organism evidence="7 8">
    <name type="scientific">Acanthosepion pharaonis</name>
    <name type="common">Pharaoh cuttlefish</name>
    <name type="synonym">Sepia pharaonis</name>
    <dbReference type="NCBI Taxonomy" id="158019"/>
    <lineage>
        <taxon>Eukaryota</taxon>
        <taxon>Metazoa</taxon>
        <taxon>Spiralia</taxon>
        <taxon>Lophotrochozoa</taxon>
        <taxon>Mollusca</taxon>
        <taxon>Cephalopoda</taxon>
        <taxon>Coleoidea</taxon>
        <taxon>Decapodiformes</taxon>
        <taxon>Sepiida</taxon>
        <taxon>Sepiina</taxon>
        <taxon>Sepiidae</taxon>
        <taxon>Acanthosepion</taxon>
    </lineage>
</organism>
<keyword evidence="1 3" id="KW-1015">Disulfide bond</keyword>
<keyword evidence="6" id="KW-0732">Signal</keyword>
<dbReference type="InterPro" id="IPR042333">
    <property type="entry name" value="LRAD2/Mig-13-like"/>
</dbReference>
<keyword evidence="2" id="KW-0325">Glycoprotein</keyword>
<dbReference type="InterPro" id="IPR002172">
    <property type="entry name" value="LDrepeatLR_classA_rpt"/>
</dbReference>
<keyword evidence="8" id="KW-1185">Reference proteome</keyword>
<evidence type="ECO:0000256" key="3">
    <source>
        <dbReference type="PROSITE-ProRule" id="PRU00124"/>
    </source>
</evidence>
<keyword evidence="5" id="KW-0472">Membrane</keyword>
<sequence>MELAQLYNKLKLVFLLCFVGHLCCAASNDIAYNLCADNPTVSPQVRDTGFIKVHPMQNITRYEVQCKMLFYLCKACRLKLIFKWSNIQDNLRCYPHVSSHCQEDCVYLRIVDEIYNTTHAFFFKPVEVFTSVSNTVSVTLCNTLRRDLRFTLDFKVERKIQQINPLATAILKSPGFPSGYAVNGEQFMYEIIKPPDAIDMVITFTDWILSPLSKLIVYTTTTPMIFSGNSSRPIFTTPVSIQVVFNTGMNLGFRRFDLVRGFKAVIKCRSTSITSPPNSMCGSSIIQMSYGGVLKFSPQRYGNYDCVWVILIHPQFKLVAVHLESFQIQVSAAVTFYEGLTSEGRLIRIVYPGQNFASQNPNGFYIRLKGLMEIGDLFTLAYSSVIPAVETCPYAFKCKNGFCIQLTLKCDGVNHCLDKSDEMECEKNDKDNIPNNQFTSNWSVSIIIPVVITIFIFIILCLFFVFIRRFRKISRGPIPNSQRRVTSVSGNVSRQYPWNHFGMDITSEEEIDAPPTYEEVMNTPPPQGNWNLAFNWSQQDLMDNSAPPPYSEYMRENEVNIYNNIADNDTSDLSTIPTDSSSSNTFSLKKQNVHLH</sequence>
<keyword evidence="5" id="KW-1133">Transmembrane helix</keyword>
<feature type="disulfide bond" evidence="3">
    <location>
        <begin position="410"/>
        <end position="425"/>
    </location>
</feature>
<dbReference type="Pfam" id="PF00057">
    <property type="entry name" value="Ldl_recept_a"/>
    <property type="match status" value="1"/>
</dbReference>